<keyword evidence="3" id="KW-1185">Reference proteome</keyword>
<dbReference type="AlphaFoldDB" id="A0AA88RPA8"/>
<comment type="caution">
    <text evidence="2">The sequence shown here is derived from an EMBL/GenBank/DDBJ whole genome shotgun (WGS) entry which is preliminary data.</text>
</comment>
<dbReference type="EMBL" id="JAVXUO010001977">
    <property type="protein sequence ID" value="KAK2977545.1"/>
    <property type="molecule type" value="Genomic_DNA"/>
</dbReference>
<evidence type="ECO:0000313" key="3">
    <source>
        <dbReference type="Proteomes" id="UP001187471"/>
    </source>
</evidence>
<reference evidence="2" key="1">
    <citation type="submission" date="2022-12" db="EMBL/GenBank/DDBJ databases">
        <title>Draft genome assemblies for two species of Escallonia (Escalloniales).</title>
        <authorList>
            <person name="Chanderbali A."/>
            <person name="Dervinis C."/>
            <person name="Anghel I."/>
            <person name="Soltis D."/>
            <person name="Soltis P."/>
            <person name="Zapata F."/>
        </authorList>
    </citation>
    <scope>NUCLEOTIDE SEQUENCE</scope>
    <source>
        <strain evidence="2">UCBG92.1500</strain>
        <tissue evidence="2">Leaf</tissue>
    </source>
</reference>
<gene>
    <name evidence="2" type="ORF">RJ640_018187</name>
</gene>
<name>A0AA88RPA8_9ASTE</name>
<accession>A0AA88RPA8</accession>
<evidence type="ECO:0000313" key="2">
    <source>
        <dbReference type="EMBL" id="KAK2977545.1"/>
    </source>
</evidence>
<organism evidence="2 3">
    <name type="scientific">Escallonia rubra</name>
    <dbReference type="NCBI Taxonomy" id="112253"/>
    <lineage>
        <taxon>Eukaryota</taxon>
        <taxon>Viridiplantae</taxon>
        <taxon>Streptophyta</taxon>
        <taxon>Embryophyta</taxon>
        <taxon>Tracheophyta</taxon>
        <taxon>Spermatophyta</taxon>
        <taxon>Magnoliopsida</taxon>
        <taxon>eudicotyledons</taxon>
        <taxon>Gunneridae</taxon>
        <taxon>Pentapetalae</taxon>
        <taxon>asterids</taxon>
        <taxon>campanulids</taxon>
        <taxon>Escalloniales</taxon>
        <taxon>Escalloniaceae</taxon>
        <taxon>Escallonia</taxon>
    </lineage>
</organism>
<feature type="compositionally biased region" description="Basic and acidic residues" evidence="1">
    <location>
        <begin position="42"/>
        <end position="64"/>
    </location>
</feature>
<evidence type="ECO:0000256" key="1">
    <source>
        <dbReference type="SAM" id="MobiDB-lite"/>
    </source>
</evidence>
<sequence length="105" mass="11932">MERLFKQLSQEEFSSADEASVKAIVTESKHRKPGNNRSKGNSKTEKAKKAEQKKKQANSHEKEPITAPLIPRRKLLELTIFGKFQMGSMESGQISAIDYVRRLQT</sequence>
<dbReference type="Proteomes" id="UP001187471">
    <property type="component" value="Unassembled WGS sequence"/>
</dbReference>
<protein>
    <submittedName>
        <fullName evidence="2">Uncharacterized protein</fullName>
    </submittedName>
</protein>
<feature type="region of interest" description="Disordered" evidence="1">
    <location>
        <begin position="1"/>
        <end position="68"/>
    </location>
</feature>
<proteinExistence type="predicted"/>